<reference evidence="1 2" key="2">
    <citation type="submission" date="2018-11" db="EMBL/GenBank/DDBJ databases">
        <authorList>
            <consortium name="Pathogen Informatics"/>
        </authorList>
    </citation>
    <scope>NUCLEOTIDE SEQUENCE [LARGE SCALE GENOMIC DNA]</scope>
    <source>
        <strain evidence="1 2">Egypt</strain>
    </source>
</reference>
<evidence type="ECO:0000313" key="2">
    <source>
        <dbReference type="Proteomes" id="UP000272942"/>
    </source>
</evidence>
<dbReference type="WBParaSite" id="ECPE_0001319501-mRNA-1">
    <property type="protein sequence ID" value="ECPE_0001319501-mRNA-1"/>
    <property type="gene ID" value="ECPE_0001319501"/>
</dbReference>
<evidence type="ECO:0000313" key="3">
    <source>
        <dbReference type="WBParaSite" id="ECPE_0001319501-mRNA-1"/>
    </source>
</evidence>
<dbReference type="Proteomes" id="UP000272942">
    <property type="component" value="Unassembled WGS sequence"/>
</dbReference>
<sequence>MAHVDDTVVFERMVKNCCGSFDGFLEDFREFQRVTCTSSYAYASMTAKQLIWERKFGRKLTLPERFSFYFIKYWRNATTIRLQNIVCPAFVGIRAGGREYRVMKRCLVHNLDFYVGQRGLYVGSSANGTPGENDIRVITYDASAQTVTWLEDGRSTNHMAYYLLLNVI</sequence>
<keyword evidence="2" id="KW-1185">Reference proteome</keyword>
<accession>A0A183B1S1</accession>
<organism evidence="3">
    <name type="scientific">Echinostoma caproni</name>
    <dbReference type="NCBI Taxonomy" id="27848"/>
    <lineage>
        <taxon>Eukaryota</taxon>
        <taxon>Metazoa</taxon>
        <taxon>Spiralia</taxon>
        <taxon>Lophotrochozoa</taxon>
        <taxon>Platyhelminthes</taxon>
        <taxon>Trematoda</taxon>
        <taxon>Digenea</taxon>
        <taxon>Plagiorchiida</taxon>
        <taxon>Echinostomata</taxon>
        <taxon>Echinostomatoidea</taxon>
        <taxon>Echinostomatidae</taxon>
        <taxon>Echinostoma</taxon>
    </lineage>
</organism>
<evidence type="ECO:0000313" key="1">
    <source>
        <dbReference type="EMBL" id="VDP90428.1"/>
    </source>
</evidence>
<dbReference type="OrthoDB" id="6223780at2759"/>
<reference evidence="3" key="1">
    <citation type="submission" date="2016-06" db="UniProtKB">
        <authorList>
            <consortium name="WormBaseParasite"/>
        </authorList>
    </citation>
    <scope>IDENTIFICATION</scope>
</reference>
<gene>
    <name evidence="1" type="ORF">ECPE_LOCUS13156</name>
</gene>
<proteinExistence type="predicted"/>
<protein>
    <submittedName>
        <fullName evidence="3">Retrotransposon protein</fullName>
    </submittedName>
</protein>
<dbReference type="AlphaFoldDB" id="A0A183B1S1"/>
<name>A0A183B1S1_9TREM</name>
<dbReference type="EMBL" id="UZAN01054430">
    <property type="protein sequence ID" value="VDP90428.1"/>
    <property type="molecule type" value="Genomic_DNA"/>
</dbReference>